<protein>
    <recommendedName>
        <fullName evidence="4">Actin cortical patch SUR7/pH-response regulator PalI</fullName>
    </recommendedName>
</protein>
<evidence type="ECO:0008006" key="4">
    <source>
        <dbReference type="Google" id="ProtNLM"/>
    </source>
</evidence>
<keyword evidence="1" id="KW-0812">Transmembrane</keyword>
<gene>
    <name evidence="2" type="ORF">QBC34DRAFT_403935</name>
</gene>
<feature type="transmembrane region" description="Helical" evidence="1">
    <location>
        <begin position="176"/>
        <end position="196"/>
    </location>
</feature>
<sequence>MKKFFSWSVLLVPVVIVFNVGMLAVEVIMVRAGTGSLNADKLPSYSGWYAVMIDADEYKFSTNDPGLPDWGDISKPKDFFAIYPSLYCSGQKKTGSKDGRGKQDVKYEADYCSPWGYQFDLQWLWRDWGVDIVKDIGQNPRMIWITLITSILSTALSATLKLLGLCFFYAKVASCIVSWVSVICTCALGTTSQTFVGNLVGSLPGLRTGGTGQLSAQSGPFHIKVAWILAAVSFVSALVETFVVYREYQVRRARSSSPSGRGRNNAAGGAQGGVYQHLGAGGKEGLHAGSHIELIQSSLRTPSPMRGGKTVSVTVQDTAYEPMRHREFV</sequence>
<accession>A0AAV9GLR1</accession>
<reference evidence="2" key="1">
    <citation type="journal article" date="2023" name="Mol. Phylogenet. Evol.">
        <title>Genome-scale phylogeny and comparative genomics of the fungal order Sordariales.</title>
        <authorList>
            <person name="Hensen N."/>
            <person name="Bonometti L."/>
            <person name="Westerberg I."/>
            <person name="Brannstrom I.O."/>
            <person name="Guillou S."/>
            <person name="Cros-Aarteil S."/>
            <person name="Calhoun S."/>
            <person name="Haridas S."/>
            <person name="Kuo A."/>
            <person name="Mondo S."/>
            <person name="Pangilinan J."/>
            <person name="Riley R."/>
            <person name="LaButti K."/>
            <person name="Andreopoulos B."/>
            <person name="Lipzen A."/>
            <person name="Chen C."/>
            <person name="Yan M."/>
            <person name="Daum C."/>
            <person name="Ng V."/>
            <person name="Clum A."/>
            <person name="Steindorff A."/>
            <person name="Ohm R.A."/>
            <person name="Martin F."/>
            <person name="Silar P."/>
            <person name="Natvig D.O."/>
            <person name="Lalanne C."/>
            <person name="Gautier V."/>
            <person name="Ament-Velasquez S.L."/>
            <person name="Kruys A."/>
            <person name="Hutchinson M.I."/>
            <person name="Powell A.J."/>
            <person name="Barry K."/>
            <person name="Miller A.N."/>
            <person name="Grigoriev I.V."/>
            <person name="Debuchy R."/>
            <person name="Gladieux P."/>
            <person name="Hiltunen Thoren M."/>
            <person name="Johannesson H."/>
        </authorList>
    </citation>
    <scope>NUCLEOTIDE SEQUENCE</scope>
    <source>
        <strain evidence="2">PSN243</strain>
    </source>
</reference>
<dbReference type="EMBL" id="MU865935">
    <property type="protein sequence ID" value="KAK4449749.1"/>
    <property type="molecule type" value="Genomic_DNA"/>
</dbReference>
<dbReference type="Proteomes" id="UP001321760">
    <property type="component" value="Unassembled WGS sequence"/>
</dbReference>
<evidence type="ECO:0000313" key="3">
    <source>
        <dbReference type="Proteomes" id="UP001321760"/>
    </source>
</evidence>
<proteinExistence type="predicted"/>
<evidence type="ECO:0000256" key="1">
    <source>
        <dbReference type="SAM" id="Phobius"/>
    </source>
</evidence>
<dbReference type="AlphaFoldDB" id="A0AAV9GLR1"/>
<name>A0AAV9GLR1_9PEZI</name>
<keyword evidence="1" id="KW-0472">Membrane</keyword>
<feature type="transmembrane region" description="Helical" evidence="1">
    <location>
        <begin position="7"/>
        <end position="30"/>
    </location>
</feature>
<reference evidence="2" key="2">
    <citation type="submission" date="2023-05" db="EMBL/GenBank/DDBJ databases">
        <authorList>
            <consortium name="Lawrence Berkeley National Laboratory"/>
            <person name="Steindorff A."/>
            <person name="Hensen N."/>
            <person name="Bonometti L."/>
            <person name="Westerberg I."/>
            <person name="Brannstrom I.O."/>
            <person name="Guillou S."/>
            <person name="Cros-Aarteil S."/>
            <person name="Calhoun S."/>
            <person name="Haridas S."/>
            <person name="Kuo A."/>
            <person name="Mondo S."/>
            <person name="Pangilinan J."/>
            <person name="Riley R."/>
            <person name="Labutti K."/>
            <person name="Andreopoulos B."/>
            <person name="Lipzen A."/>
            <person name="Chen C."/>
            <person name="Yanf M."/>
            <person name="Daum C."/>
            <person name="Ng V."/>
            <person name="Clum A."/>
            <person name="Ohm R."/>
            <person name="Martin F."/>
            <person name="Silar P."/>
            <person name="Natvig D."/>
            <person name="Lalanne C."/>
            <person name="Gautier V."/>
            <person name="Ament-Velasquez S.L."/>
            <person name="Kruys A."/>
            <person name="Hutchinson M.I."/>
            <person name="Powell A.J."/>
            <person name="Barry K."/>
            <person name="Miller A.N."/>
            <person name="Grigoriev I.V."/>
            <person name="Debuchy R."/>
            <person name="Gladieux P."/>
            <person name="Thoren M.H."/>
            <person name="Johannesson H."/>
        </authorList>
    </citation>
    <scope>NUCLEOTIDE SEQUENCE</scope>
    <source>
        <strain evidence="2">PSN243</strain>
    </source>
</reference>
<keyword evidence="1" id="KW-1133">Transmembrane helix</keyword>
<keyword evidence="3" id="KW-1185">Reference proteome</keyword>
<organism evidence="2 3">
    <name type="scientific">Podospora aff. communis PSN243</name>
    <dbReference type="NCBI Taxonomy" id="3040156"/>
    <lineage>
        <taxon>Eukaryota</taxon>
        <taxon>Fungi</taxon>
        <taxon>Dikarya</taxon>
        <taxon>Ascomycota</taxon>
        <taxon>Pezizomycotina</taxon>
        <taxon>Sordariomycetes</taxon>
        <taxon>Sordariomycetidae</taxon>
        <taxon>Sordariales</taxon>
        <taxon>Podosporaceae</taxon>
        <taxon>Podospora</taxon>
    </lineage>
</organism>
<evidence type="ECO:0000313" key="2">
    <source>
        <dbReference type="EMBL" id="KAK4449749.1"/>
    </source>
</evidence>
<comment type="caution">
    <text evidence="2">The sequence shown here is derived from an EMBL/GenBank/DDBJ whole genome shotgun (WGS) entry which is preliminary data.</text>
</comment>
<feature type="transmembrane region" description="Helical" evidence="1">
    <location>
        <begin position="143"/>
        <end position="169"/>
    </location>
</feature>
<feature type="transmembrane region" description="Helical" evidence="1">
    <location>
        <begin position="225"/>
        <end position="245"/>
    </location>
</feature>